<evidence type="ECO:0000313" key="1">
    <source>
        <dbReference type="EMBL" id="EQC39013.1"/>
    </source>
</evidence>
<dbReference type="VEuPathDB" id="FungiDB:SDRG_03965"/>
<dbReference type="EMBL" id="JH767140">
    <property type="protein sequence ID" value="EQC39013.1"/>
    <property type="molecule type" value="Genomic_DNA"/>
</dbReference>
<dbReference type="InParanoid" id="T0S286"/>
<accession>T0S286</accession>
<dbReference type="RefSeq" id="XP_008607837.1">
    <property type="nucleotide sequence ID" value="XM_008609615.1"/>
</dbReference>
<dbReference type="Proteomes" id="UP000030762">
    <property type="component" value="Unassembled WGS sequence"/>
</dbReference>
<dbReference type="GeneID" id="19944692"/>
<gene>
    <name evidence="1" type="ORF">SDRG_03965</name>
</gene>
<sequence>MDELRHILHLCTGLHHVDCTADATFLNDVVQAAPYVQHIMFSLICLHDDTAYPGEHRRPVLATWLAFGHATHLHLDQFHVRRRRRLGPLHSHHDVAHEPQATGIARVVHGLVDATMPLPNITELCLHSP</sequence>
<evidence type="ECO:0000313" key="2">
    <source>
        <dbReference type="Proteomes" id="UP000030762"/>
    </source>
</evidence>
<name>T0S286_SAPDV</name>
<protein>
    <submittedName>
        <fullName evidence="1">Uncharacterized protein</fullName>
    </submittedName>
</protein>
<dbReference type="AlphaFoldDB" id="T0S286"/>
<dbReference type="OrthoDB" id="10600266at2759"/>
<proteinExistence type="predicted"/>
<reference evidence="1 2" key="1">
    <citation type="submission" date="2012-04" db="EMBL/GenBank/DDBJ databases">
        <title>The Genome Sequence of Saprolegnia declina VS20.</title>
        <authorList>
            <consortium name="The Broad Institute Genome Sequencing Platform"/>
            <person name="Russ C."/>
            <person name="Nusbaum C."/>
            <person name="Tyler B."/>
            <person name="van West P."/>
            <person name="Dieguez-Uribeondo J."/>
            <person name="de Bruijn I."/>
            <person name="Tripathy S."/>
            <person name="Jiang R."/>
            <person name="Young S.K."/>
            <person name="Zeng Q."/>
            <person name="Gargeya S."/>
            <person name="Fitzgerald M."/>
            <person name="Haas B."/>
            <person name="Abouelleil A."/>
            <person name="Alvarado L."/>
            <person name="Arachchi H.M."/>
            <person name="Berlin A."/>
            <person name="Chapman S.B."/>
            <person name="Goldberg J."/>
            <person name="Griggs A."/>
            <person name="Gujja S."/>
            <person name="Hansen M."/>
            <person name="Howarth C."/>
            <person name="Imamovic A."/>
            <person name="Larimer J."/>
            <person name="McCowen C."/>
            <person name="Montmayeur A."/>
            <person name="Murphy C."/>
            <person name="Neiman D."/>
            <person name="Pearson M."/>
            <person name="Priest M."/>
            <person name="Roberts A."/>
            <person name="Saif S."/>
            <person name="Shea T."/>
            <person name="Sisk P."/>
            <person name="Sykes S."/>
            <person name="Wortman J."/>
            <person name="Nusbaum C."/>
            <person name="Birren B."/>
        </authorList>
    </citation>
    <scope>NUCLEOTIDE SEQUENCE [LARGE SCALE GENOMIC DNA]</scope>
    <source>
        <strain evidence="1 2">VS20</strain>
    </source>
</reference>
<keyword evidence="2" id="KW-1185">Reference proteome</keyword>
<organism evidence="1 2">
    <name type="scientific">Saprolegnia diclina (strain VS20)</name>
    <dbReference type="NCBI Taxonomy" id="1156394"/>
    <lineage>
        <taxon>Eukaryota</taxon>
        <taxon>Sar</taxon>
        <taxon>Stramenopiles</taxon>
        <taxon>Oomycota</taxon>
        <taxon>Saprolegniomycetes</taxon>
        <taxon>Saprolegniales</taxon>
        <taxon>Saprolegniaceae</taxon>
        <taxon>Saprolegnia</taxon>
    </lineage>
</organism>